<evidence type="ECO:0008006" key="4">
    <source>
        <dbReference type="Google" id="ProtNLM"/>
    </source>
</evidence>
<dbReference type="EMBL" id="CAJOBB010000794">
    <property type="protein sequence ID" value="CAF3752917.1"/>
    <property type="molecule type" value="Genomic_DNA"/>
</dbReference>
<sequence length="66" mass="7636">MSDNIPTCLEDLANELVFDIIDYLDIRHIYKDFFGLNRRINKLLDSLNNISLVLSSLIGNDDDIHQ</sequence>
<protein>
    <recommendedName>
        <fullName evidence="4">F-box domain-containing protein</fullName>
    </recommendedName>
</protein>
<accession>A0A814BQM1</accession>
<dbReference type="Proteomes" id="UP000663860">
    <property type="component" value="Unassembled WGS sequence"/>
</dbReference>
<gene>
    <name evidence="1" type="ORF">IZO911_LOCUS13803</name>
    <name evidence="2" type="ORF">KXQ929_LOCUS14346</name>
</gene>
<evidence type="ECO:0000313" key="2">
    <source>
        <dbReference type="EMBL" id="CAF3752917.1"/>
    </source>
</evidence>
<name>A0A814BQM1_9BILA</name>
<comment type="caution">
    <text evidence="1">The sequence shown here is derived from an EMBL/GenBank/DDBJ whole genome shotgun (WGS) entry which is preliminary data.</text>
</comment>
<reference evidence="1" key="1">
    <citation type="submission" date="2021-02" db="EMBL/GenBank/DDBJ databases">
        <authorList>
            <person name="Nowell W R."/>
        </authorList>
    </citation>
    <scope>NUCLEOTIDE SEQUENCE</scope>
</reference>
<dbReference type="Proteomes" id="UP000663868">
    <property type="component" value="Unassembled WGS sequence"/>
</dbReference>
<evidence type="ECO:0000313" key="3">
    <source>
        <dbReference type="Proteomes" id="UP000663860"/>
    </source>
</evidence>
<evidence type="ECO:0000313" key="1">
    <source>
        <dbReference type="EMBL" id="CAF0929806.1"/>
    </source>
</evidence>
<organism evidence="1 3">
    <name type="scientific">Adineta steineri</name>
    <dbReference type="NCBI Taxonomy" id="433720"/>
    <lineage>
        <taxon>Eukaryota</taxon>
        <taxon>Metazoa</taxon>
        <taxon>Spiralia</taxon>
        <taxon>Gnathifera</taxon>
        <taxon>Rotifera</taxon>
        <taxon>Eurotatoria</taxon>
        <taxon>Bdelloidea</taxon>
        <taxon>Adinetida</taxon>
        <taxon>Adinetidae</taxon>
        <taxon>Adineta</taxon>
    </lineage>
</organism>
<dbReference type="EMBL" id="CAJNOE010000112">
    <property type="protein sequence ID" value="CAF0929806.1"/>
    <property type="molecule type" value="Genomic_DNA"/>
</dbReference>
<proteinExistence type="predicted"/>
<dbReference type="AlphaFoldDB" id="A0A814BQM1"/>